<evidence type="ECO:0000259" key="2">
    <source>
        <dbReference type="Pfam" id="PF01965"/>
    </source>
</evidence>
<dbReference type="PANTHER" id="PTHR48094:SF12">
    <property type="entry name" value="PARKINSON DISEASE PROTEIN 7 HOMOLOG"/>
    <property type="match status" value="1"/>
</dbReference>
<sequence length="180" mass="18868">MNALVVIAHGSESLEAVTLVNVLRRAEVEVTIASIESSRTVEGSRGLTLTADALWPEVEGREFDLIALPGGEQGARALAAHAGLVGKLRTQRQAHRWTGAICASPALVLSAHGLLDGKKATCYPSFRDQLLHYVDLPVVVDGHCVTGQGPASAVAFGLELVEVLCGAEKRRSVAQGLLAA</sequence>
<dbReference type="PANTHER" id="PTHR48094">
    <property type="entry name" value="PROTEIN/NUCLEIC ACID DEGLYCASE DJ-1-RELATED"/>
    <property type="match status" value="1"/>
</dbReference>
<dbReference type="SUPFAM" id="SSF52317">
    <property type="entry name" value="Class I glutamine amidotransferase-like"/>
    <property type="match status" value="1"/>
</dbReference>
<dbReference type="OrthoDB" id="9803764at2"/>
<organism evidence="3 4">
    <name type="scientific">Solimonas fluminis</name>
    <dbReference type="NCBI Taxonomy" id="2086571"/>
    <lineage>
        <taxon>Bacteria</taxon>
        <taxon>Pseudomonadati</taxon>
        <taxon>Pseudomonadota</taxon>
        <taxon>Gammaproteobacteria</taxon>
        <taxon>Nevskiales</taxon>
        <taxon>Nevskiaceae</taxon>
        <taxon>Solimonas</taxon>
    </lineage>
</organism>
<protein>
    <submittedName>
        <fullName evidence="3">DJ-1 family protein</fullName>
    </submittedName>
</protein>
<evidence type="ECO:0000256" key="1">
    <source>
        <dbReference type="ARBA" id="ARBA00022737"/>
    </source>
</evidence>
<dbReference type="CDD" id="cd03135">
    <property type="entry name" value="GATase1_DJ-1"/>
    <property type="match status" value="1"/>
</dbReference>
<dbReference type="InterPro" id="IPR050325">
    <property type="entry name" value="Prot/Nucl_acid_deglycase"/>
</dbReference>
<proteinExistence type="predicted"/>
<dbReference type="InterPro" id="IPR002818">
    <property type="entry name" value="DJ-1/PfpI"/>
</dbReference>
<accession>A0A2S5TB47</accession>
<dbReference type="InterPro" id="IPR029062">
    <property type="entry name" value="Class_I_gatase-like"/>
</dbReference>
<dbReference type="AlphaFoldDB" id="A0A2S5TB47"/>
<gene>
    <name evidence="3" type="ORF">C3942_19130</name>
</gene>
<dbReference type="EMBL" id="PSNW01000014">
    <property type="protein sequence ID" value="PPE72223.1"/>
    <property type="molecule type" value="Genomic_DNA"/>
</dbReference>
<keyword evidence="4" id="KW-1185">Reference proteome</keyword>
<feature type="domain" description="DJ-1/PfpI" evidence="2">
    <location>
        <begin position="2"/>
        <end position="162"/>
    </location>
</feature>
<comment type="caution">
    <text evidence="3">The sequence shown here is derived from an EMBL/GenBank/DDBJ whole genome shotgun (WGS) entry which is preliminary data.</text>
</comment>
<evidence type="ECO:0000313" key="3">
    <source>
        <dbReference type="EMBL" id="PPE72223.1"/>
    </source>
</evidence>
<dbReference type="NCBIfam" id="TIGR01383">
    <property type="entry name" value="not_thiJ"/>
    <property type="match status" value="1"/>
</dbReference>
<dbReference type="GO" id="GO:1903189">
    <property type="term" value="P:glyoxal metabolic process"/>
    <property type="evidence" value="ECO:0007669"/>
    <property type="project" value="TreeGrafter"/>
</dbReference>
<evidence type="ECO:0000313" key="4">
    <source>
        <dbReference type="Proteomes" id="UP000238220"/>
    </source>
</evidence>
<keyword evidence="1" id="KW-0677">Repeat</keyword>
<dbReference type="Proteomes" id="UP000238220">
    <property type="component" value="Unassembled WGS sequence"/>
</dbReference>
<reference evidence="3 4" key="1">
    <citation type="submission" date="2018-02" db="EMBL/GenBank/DDBJ databases">
        <title>Genome sequencing of Solimonas sp. HR-BB.</title>
        <authorList>
            <person name="Lee Y."/>
            <person name="Jeon C.O."/>
        </authorList>
    </citation>
    <scope>NUCLEOTIDE SEQUENCE [LARGE SCALE GENOMIC DNA]</scope>
    <source>
        <strain evidence="3 4">HR-BB</strain>
    </source>
</reference>
<dbReference type="FunFam" id="3.40.50.880:FF:000015">
    <property type="entry name" value="Protein DJ-1 homolog C"/>
    <property type="match status" value="1"/>
</dbReference>
<dbReference type="RefSeq" id="WP_104231978.1">
    <property type="nucleotide sequence ID" value="NZ_PSNW01000014.1"/>
</dbReference>
<name>A0A2S5TB47_9GAMM</name>
<dbReference type="Gene3D" id="3.40.50.880">
    <property type="match status" value="1"/>
</dbReference>
<dbReference type="InterPro" id="IPR006287">
    <property type="entry name" value="DJ-1"/>
</dbReference>
<dbReference type="GO" id="GO:0005737">
    <property type="term" value="C:cytoplasm"/>
    <property type="evidence" value="ECO:0007669"/>
    <property type="project" value="UniProtKB-ARBA"/>
</dbReference>
<dbReference type="Pfam" id="PF01965">
    <property type="entry name" value="DJ-1_PfpI"/>
    <property type="match status" value="1"/>
</dbReference>